<dbReference type="Proteomes" id="UP000322181">
    <property type="component" value="Unassembled WGS sequence"/>
</dbReference>
<dbReference type="RefSeq" id="WP_150385150.1">
    <property type="nucleotide sequence ID" value="NZ_BAAAFS010000006.1"/>
</dbReference>
<dbReference type="InterPro" id="IPR013651">
    <property type="entry name" value="ATP-grasp_RimK-type"/>
</dbReference>
<reference evidence="2 3" key="1">
    <citation type="submission" date="2019-09" db="EMBL/GenBank/DDBJ databases">
        <title>Draft genome sequence of various Type strains from the CCUG.</title>
        <authorList>
            <person name="Pineiro-Iglesias B."/>
            <person name="Tunovic T."/>
            <person name="Unosson C."/>
            <person name="Inganas E."/>
            <person name="Ohlen M."/>
            <person name="Cardew S."/>
            <person name="Jensie-Markopoulos S."/>
            <person name="Salva-Serra F."/>
            <person name="Jaen-Luchoro D."/>
            <person name="Karlsson R."/>
            <person name="Svensson-Stadler L."/>
            <person name="Chun J."/>
            <person name="Moore E."/>
        </authorList>
    </citation>
    <scope>NUCLEOTIDE SEQUENCE [LARGE SCALE GENOMIC DNA]</scope>
    <source>
        <strain evidence="2 3">CCUG 53682T</strain>
    </source>
</reference>
<dbReference type="EMBL" id="VXKB01000007">
    <property type="protein sequence ID" value="KAA8713303.1"/>
    <property type="molecule type" value="Genomic_DNA"/>
</dbReference>
<sequence>MKNYILILSSMYDFSTDLVVQRLEDNGDSFIRLNKEQLSNYEIFLDPVNTTLKVRNEYIDLEISKIKSIWFRQPVFLRNTPGRTIDINEQLSLSQWNAFLRGLMVFDKAYWMNWPQATYAAESKPYQLMTAKKMGFSVPQTIISNSLGFDKLSSTNFIIKSMDTVLLKENDDCYFTYTSKASPEDFSLDQTRQAPITFQEYIEDKLDIRVTVIGYKVYAVAIKSNGNAISDDWRTLKKDDLEYVDIELPIRIKKLCIDYVKSLGLNYGAIDFIKTKDEYIFIEINPTGEWGWLSNEKRKIDYSIARELSEAN</sequence>
<evidence type="ECO:0000259" key="1">
    <source>
        <dbReference type="Pfam" id="PF08443"/>
    </source>
</evidence>
<feature type="domain" description="ATP-grasp fold RimK-type" evidence="1">
    <location>
        <begin position="192"/>
        <end position="289"/>
    </location>
</feature>
<dbReference type="GO" id="GO:0009432">
    <property type="term" value="P:SOS response"/>
    <property type="evidence" value="ECO:0007669"/>
    <property type="project" value="TreeGrafter"/>
</dbReference>
<dbReference type="PANTHER" id="PTHR21621">
    <property type="entry name" value="RIBOSOMAL PROTEIN S6 MODIFICATION PROTEIN"/>
    <property type="match status" value="1"/>
</dbReference>
<evidence type="ECO:0000313" key="3">
    <source>
        <dbReference type="Proteomes" id="UP000322181"/>
    </source>
</evidence>
<comment type="caution">
    <text evidence="2">The sequence shown here is derived from an EMBL/GenBank/DDBJ whole genome shotgun (WGS) entry which is preliminary data.</text>
</comment>
<organism evidence="2 3">
    <name type="scientific">Morganella psychrotolerans</name>
    <dbReference type="NCBI Taxonomy" id="368603"/>
    <lineage>
        <taxon>Bacteria</taxon>
        <taxon>Pseudomonadati</taxon>
        <taxon>Pseudomonadota</taxon>
        <taxon>Gammaproteobacteria</taxon>
        <taxon>Enterobacterales</taxon>
        <taxon>Morganellaceae</taxon>
        <taxon>Morganella</taxon>
    </lineage>
</organism>
<gene>
    <name evidence="2" type="ORF">F4V73_17540</name>
</gene>
<dbReference type="AlphaFoldDB" id="A0A5M9QXN5"/>
<dbReference type="SUPFAM" id="SSF56059">
    <property type="entry name" value="Glutathione synthetase ATP-binding domain-like"/>
    <property type="match status" value="1"/>
</dbReference>
<name>A0A5M9QXN5_9GAMM</name>
<dbReference type="PANTHER" id="PTHR21621:SF0">
    <property type="entry name" value="BETA-CITRYLGLUTAMATE SYNTHASE B-RELATED"/>
    <property type="match status" value="1"/>
</dbReference>
<dbReference type="GO" id="GO:0005737">
    <property type="term" value="C:cytoplasm"/>
    <property type="evidence" value="ECO:0007669"/>
    <property type="project" value="TreeGrafter"/>
</dbReference>
<accession>A0A5M9QXN5</accession>
<dbReference type="Gene3D" id="3.30.470.20">
    <property type="entry name" value="ATP-grasp fold, B domain"/>
    <property type="match status" value="1"/>
</dbReference>
<dbReference type="GO" id="GO:0018169">
    <property type="term" value="F:ribosomal S6-glutamic acid ligase activity"/>
    <property type="evidence" value="ECO:0007669"/>
    <property type="project" value="TreeGrafter"/>
</dbReference>
<dbReference type="Pfam" id="PF08443">
    <property type="entry name" value="RimK"/>
    <property type="match status" value="1"/>
</dbReference>
<protein>
    <submittedName>
        <fullName evidence="2">RimK-like protein</fullName>
    </submittedName>
</protein>
<proteinExistence type="predicted"/>
<evidence type="ECO:0000313" key="2">
    <source>
        <dbReference type="EMBL" id="KAA8713303.1"/>
    </source>
</evidence>